<proteinExistence type="predicted"/>
<evidence type="ECO:0000256" key="1">
    <source>
        <dbReference type="SAM" id="SignalP"/>
    </source>
</evidence>
<dbReference type="Proteomes" id="UP000470302">
    <property type="component" value="Unassembled WGS sequence"/>
</dbReference>
<sequence length="90" mass="8751">MNKRQALIAAALATVCAASAATASAATASASAEKEKCFGIAKAGQNDCASANGSHSCAGQSKTDNGAAEWKYVAKGTCEKAGGKTAAPAK</sequence>
<keyword evidence="1" id="KW-0732">Signal</keyword>
<feature type="signal peptide" evidence="1">
    <location>
        <begin position="1"/>
        <end position="20"/>
    </location>
</feature>
<comment type="caution">
    <text evidence="2">The sequence shown here is derived from an EMBL/GenBank/DDBJ whole genome shotgun (WGS) entry which is preliminary data.</text>
</comment>
<organism evidence="2 3">
    <name type="scientific">Duganella vulcania</name>
    <dbReference type="NCBI Taxonomy" id="2692166"/>
    <lineage>
        <taxon>Bacteria</taxon>
        <taxon>Pseudomonadati</taxon>
        <taxon>Pseudomonadota</taxon>
        <taxon>Betaproteobacteria</taxon>
        <taxon>Burkholderiales</taxon>
        <taxon>Oxalobacteraceae</taxon>
        <taxon>Telluria group</taxon>
        <taxon>Duganella</taxon>
    </lineage>
</organism>
<accession>A0A845GBX3</accession>
<reference evidence="2 3" key="1">
    <citation type="submission" date="2020-01" db="EMBL/GenBank/DDBJ databases">
        <title>Novel species isolated from a subtropical stream in China.</title>
        <authorList>
            <person name="Lu H."/>
        </authorList>
    </citation>
    <scope>NUCLEOTIDE SEQUENCE [LARGE SCALE GENOMIC DNA]</scope>
    <source>
        <strain evidence="2 3">FT82W</strain>
    </source>
</reference>
<feature type="chain" id="PRO_5032478780" evidence="1">
    <location>
        <begin position="21"/>
        <end position="90"/>
    </location>
</feature>
<evidence type="ECO:0000313" key="3">
    <source>
        <dbReference type="Proteomes" id="UP000470302"/>
    </source>
</evidence>
<name>A0A845GBX3_9BURK</name>
<evidence type="ECO:0000313" key="2">
    <source>
        <dbReference type="EMBL" id="MYM91401.1"/>
    </source>
</evidence>
<gene>
    <name evidence="2" type="ORF">GTP91_30025</name>
</gene>
<dbReference type="Pfam" id="PF10048">
    <property type="entry name" value="DUF2282"/>
    <property type="match status" value="1"/>
</dbReference>
<dbReference type="EMBL" id="WWCW01000199">
    <property type="protein sequence ID" value="MYM91401.1"/>
    <property type="molecule type" value="Genomic_DNA"/>
</dbReference>
<protein>
    <submittedName>
        <fullName evidence="2">DUF2282 domain-containing protein</fullName>
    </submittedName>
</protein>
<dbReference type="InterPro" id="IPR018740">
    <property type="entry name" value="DUF2282_membr"/>
</dbReference>
<dbReference type="RefSeq" id="WP_161100043.1">
    <property type="nucleotide sequence ID" value="NZ_WWCW01000199.1"/>
</dbReference>
<dbReference type="AlphaFoldDB" id="A0A845GBX3"/>